<dbReference type="Proteomes" id="UP000245423">
    <property type="component" value="Chromosome 1"/>
</dbReference>
<feature type="domain" description="3-dehydroquinate synthase N-terminal" evidence="11">
    <location>
        <begin position="54"/>
        <end position="164"/>
    </location>
</feature>
<comment type="subcellular location">
    <subcellularLocation>
        <location evidence="9">Cytoplasm</location>
    </subcellularLocation>
</comment>
<comment type="pathway">
    <text evidence="9">Metabolic intermediate biosynthesis; chorismate biosynthesis; chorismate from D-erythrose 4-phosphate and phosphoenolpyruvate: step 2/7.</text>
</comment>
<dbReference type="GO" id="GO:0046872">
    <property type="term" value="F:metal ion binding"/>
    <property type="evidence" value="ECO:0007669"/>
    <property type="project" value="UniProtKB-KW"/>
</dbReference>
<evidence type="ECO:0000256" key="4">
    <source>
        <dbReference type="ARBA" id="ARBA00022741"/>
    </source>
</evidence>
<dbReference type="Gene3D" id="1.20.1090.10">
    <property type="entry name" value="Dehydroquinate synthase-like - alpha domain"/>
    <property type="match status" value="1"/>
</dbReference>
<comment type="function">
    <text evidence="9">Catalyzes the conversion of 3-deoxy-D-arabino-heptulosonate 7-phosphate (DAHP) to dehydroquinate (DHQ).</text>
</comment>
<sequence length="346" mass="39203">MNVKIGKNMLGKLDGYLKDTGINNLYIITDENINRLYYNSLQEALKEYNYNNYAFPPGEKSKSIYTVLSIYDNLIKNNIDRNTLIIGLGGGVVGDIAGFVASTFKRGINYIQIPTTLLAQVDSSIGGKVGIDYGGLKNVIGSFYFPNMIIIDILFLETLSNRDIICGLGEVFKYGLIADYNLFEFTSINLSNIYRKDEDILLNIINRSVAIKKDIVYRDKYDEGIRRILNFGHTIGHGIEAYYKFNKFNHGEAVILGMIYESHIAKGLGLIDERYFEKIYKVLKKLIVPIKFNIEEIKSLIKIMENDKKNVDGKITFVLPTGKGQVDLFNDIDEELIISSLKGGWF</sequence>
<feature type="binding site" evidence="9">
    <location>
        <begin position="91"/>
        <end position="95"/>
    </location>
    <ligand>
        <name>NAD(+)</name>
        <dbReference type="ChEBI" id="CHEBI:57540"/>
    </ligand>
</feature>
<dbReference type="EMBL" id="LT669839">
    <property type="protein sequence ID" value="SHD77307.1"/>
    <property type="molecule type" value="Genomic_DNA"/>
</dbReference>
<feature type="domain" description="3-dehydroquinate synthase C-terminal" evidence="12">
    <location>
        <begin position="167"/>
        <end position="310"/>
    </location>
</feature>
<keyword evidence="9" id="KW-0963">Cytoplasm</keyword>
<dbReference type="InterPro" id="IPR016037">
    <property type="entry name" value="DHQ_synth_AroB"/>
</dbReference>
<proteinExistence type="inferred from homology"/>
<evidence type="ECO:0000256" key="7">
    <source>
        <dbReference type="ARBA" id="ARBA00023239"/>
    </source>
</evidence>
<keyword evidence="8 9" id="KW-0170">Cobalt</keyword>
<dbReference type="GO" id="GO:0003856">
    <property type="term" value="F:3-dehydroquinate synthase activity"/>
    <property type="evidence" value="ECO:0007669"/>
    <property type="project" value="UniProtKB-UniRule"/>
</dbReference>
<dbReference type="PANTHER" id="PTHR43622:SF1">
    <property type="entry name" value="3-DEHYDROQUINATE SYNTHASE"/>
    <property type="match status" value="1"/>
</dbReference>
<dbReference type="FunFam" id="3.40.50.1970:FF:000007">
    <property type="entry name" value="Pentafunctional AROM polypeptide"/>
    <property type="match status" value="1"/>
</dbReference>
<dbReference type="HOGENOM" id="CLU_001201_0_1_9"/>
<comment type="similarity">
    <text evidence="9">Belongs to the sugar phosphate cyclases superfamily. Dehydroquinate synthase family.</text>
</comment>
<dbReference type="EC" id="4.2.3.4" evidence="9 10"/>
<dbReference type="OrthoDB" id="9806583at2"/>
<evidence type="ECO:0000256" key="8">
    <source>
        <dbReference type="ARBA" id="ARBA00023285"/>
    </source>
</evidence>
<evidence type="ECO:0000313" key="13">
    <source>
        <dbReference type="EMBL" id="SHD77307.1"/>
    </source>
</evidence>
<evidence type="ECO:0000256" key="2">
    <source>
        <dbReference type="ARBA" id="ARBA00001947"/>
    </source>
</evidence>
<dbReference type="GO" id="GO:0008652">
    <property type="term" value="P:amino acid biosynthetic process"/>
    <property type="evidence" value="ECO:0007669"/>
    <property type="project" value="UniProtKB-KW"/>
</dbReference>
<gene>
    <name evidence="9 13" type="primary">aroB</name>
    <name evidence="13" type="ORF">CUESP1_1948</name>
</gene>
<dbReference type="PIRSF" id="PIRSF001455">
    <property type="entry name" value="DHQ_synth"/>
    <property type="match status" value="1"/>
</dbReference>
<dbReference type="RefSeq" id="WP_005585921.1">
    <property type="nucleotide sequence ID" value="NZ_LT669839.1"/>
</dbReference>
<dbReference type="CDD" id="cd08195">
    <property type="entry name" value="DHQS"/>
    <property type="match status" value="1"/>
</dbReference>
<keyword evidence="9" id="KW-0057">Aromatic amino acid biosynthesis</keyword>
<dbReference type="GO" id="GO:0000166">
    <property type="term" value="F:nucleotide binding"/>
    <property type="evidence" value="ECO:0007669"/>
    <property type="project" value="UniProtKB-KW"/>
</dbReference>
<dbReference type="GO" id="GO:0009423">
    <property type="term" value="P:chorismate biosynthetic process"/>
    <property type="evidence" value="ECO:0007669"/>
    <property type="project" value="UniProtKB-UniRule"/>
</dbReference>
<dbReference type="Pfam" id="PF01761">
    <property type="entry name" value="DHQ_synthase"/>
    <property type="match status" value="1"/>
</dbReference>
<keyword evidence="14" id="KW-1185">Reference proteome</keyword>
<accession>M1YZ58</accession>
<dbReference type="HAMAP" id="MF_00110">
    <property type="entry name" value="DHQ_synthase"/>
    <property type="match status" value="1"/>
</dbReference>
<dbReference type="NCBIfam" id="TIGR01357">
    <property type="entry name" value="aroB"/>
    <property type="match status" value="1"/>
</dbReference>
<organism evidence="13 14">
    <name type="scientific">[Clostridium] ultunense Esp</name>
    <dbReference type="NCBI Taxonomy" id="1288971"/>
    <lineage>
        <taxon>Bacteria</taxon>
        <taxon>Bacillati</taxon>
        <taxon>Bacillota</taxon>
        <taxon>Tissierellia</taxon>
        <taxon>Tissierellales</taxon>
        <taxon>Tepidimicrobiaceae</taxon>
        <taxon>Schnuerera</taxon>
    </lineage>
</organism>
<keyword evidence="4 9" id="KW-0547">Nucleotide-binding</keyword>
<evidence type="ECO:0000256" key="9">
    <source>
        <dbReference type="HAMAP-Rule" id="MF_00110"/>
    </source>
</evidence>
<keyword evidence="7 9" id="KW-0456">Lyase</keyword>
<feature type="binding site" evidence="9">
    <location>
        <begin position="115"/>
        <end position="116"/>
    </location>
    <ligand>
        <name>NAD(+)</name>
        <dbReference type="ChEBI" id="CHEBI:57540"/>
    </ligand>
</feature>
<evidence type="ECO:0000259" key="11">
    <source>
        <dbReference type="Pfam" id="PF01761"/>
    </source>
</evidence>
<comment type="cofactor">
    <cofactor evidence="9">
        <name>Co(2+)</name>
        <dbReference type="ChEBI" id="CHEBI:48828"/>
    </cofactor>
    <cofactor evidence="9">
        <name>Zn(2+)</name>
        <dbReference type="ChEBI" id="CHEBI:29105"/>
    </cofactor>
    <text evidence="9">Binds 1 divalent metal cation per subunit. Can use either Co(2+) or Zn(2+).</text>
</comment>
<comment type="caution">
    <text evidence="9">Lacks conserved residue(s) required for the propagation of feature annotation.</text>
</comment>
<dbReference type="InterPro" id="IPR030963">
    <property type="entry name" value="DHQ_synth_fam"/>
</dbReference>
<feature type="binding site" evidence="9">
    <location>
        <position position="250"/>
    </location>
    <ligand>
        <name>Zn(2+)</name>
        <dbReference type="ChEBI" id="CHEBI:29105"/>
    </ligand>
</feature>
<dbReference type="UniPathway" id="UPA00053">
    <property type="reaction ID" value="UER00085"/>
</dbReference>
<evidence type="ECO:0000313" key="14">
    <source>
        <dbReference type="Proteomes" id="UP000245423"/>
    </source>
</evidence>
<feature type="binding site" evidence="9">
    <location>
        <position position="128"/>
    </location>
    <ligand>
        <name>NAD(+)</name>
        <dbReference type="ChEBI" id="CHEBI:57540"/>
    </ligand>
</feature>
<dbReference type="GO" id="GO:0005737">
    <property type="term" value="C:cytoplasm"/>
    <property type="evidence" value="ECO:0007669"/>
    <property type="project" value="UniProtKB-SubCell"/>
</dbReference>
<comment type="cofactor">
    <cofactor evidence="2">
        <name>Zn(2+)</name>
        <dbReference type="ChEBI" id="CHEBI:29105"/>
    </cofactor>
</comment>
<evidence type="ECO:0000259" key="12">
    <source>
        <dbReference type="Pfam" id="PF24621"/>
    </source>
</evidence>
<dbReference type="AlphaFoldDB" id="M1YZ58"/>
<name>M1YZ58_9FIRM</name>
<dbReference type="InterPro" id="IPR050071">
    <property type="entry name" value="Dehydroquinate_synthase"/>
</dbReference>
<feature type="binding site" evidence="9">
    <location>
        <position position="137"/>
    </location>
    <ligand>
        <name>NAD(+)</name>
        <dbReference type="ChEBI" id="CHEBI:57540"/>
    </ligand>
</feature>
<evidence type="ECO:0000256" key="1">
    <source>
        <dbReference type="ARBA" id="ARBA00001911"/>
    </source>
</evidence>
<keyword evidence="6 9" id="KW-0520">NAD</keyword>
<dbReference type="SUPFAM" id="SSF56796">
    <property type="entry name" value="Dehydroquinate synthase-like"/>
    <property type="match status" value="1"/>
</dbReference>
<dbReference type="InterPro" id="IPR030960">
    <property type="entry name" value="DHQS/DOIS_N"/>
</dbReference>
<reference evidence="13 14" key="1">
    <citation type="submission" date="2016-11" db="EMBL/GenBank/DDBJ databases">
        <authorList>
            <person name="Manzoor S."/>
        </authorList>
    </citation>
    <scope>NUCLEOTIDE SEQUENCE [LARGE SCALE GENOMIC DNA]</scope>
    <source>
        <strain evidence="13">Clostridium ultunense strain Esp</strain>
    </source>
</reference>
<protein>
    <recommendedName>
        <fullName evidence="9 10">3-dehydroquinate synthase</fullName>
        <shortName evidence="9">DHQS</shortName>
        <ecNumber evidence="9 10">4.2.3.4</ecNumber>
    </recommendedName>
</protein>
<evidence type="ECO:0000256" key="5">
    <source>
        <dbReference type="ARBA" id="ARBA00022833"/>
    </source>
</evidence>
<dbReference type="PANTHER" id="PTHR43622">
    <property type="entry name" value="3-DEHYDROQUINATE SYNTHASE"/>
    <property type="match status" value="1"/>
</dbReference>
<comment type="catalytic activity">
    <reaction evidence="9">
        <text>7-phospho-2-dehydro-3-deoxy-D-arabino-heptonate = 3-dehydroquinate + phosphate</text>
        <dbReference type="Rhea" id="RHEA:21968"/>
        <dbReference type="ChEBI" id="CHEBI:32364"/>
        <dbReference type="ChEBI" id="CHEBI:43474"/>
        <dbReference type="ChEBI" id="CHEBI:58394"/>
        <dbReference type="EC" id="4.2.3.4"/>
    </reaction>
</comment>
<feature type="binding site" evidence="9">
    <location>
        <position position="233"/>
    </location>
    <ligand>
        <name>Zn(2+)</name>
        <dbReference type="ChEBI" id="CHEBI:29105"/>
    </ligand>
</feature>
<dbReference type="InterPro" id="IPR056179">
    <property type="entry name" value="DHQS_C"/>
</dbReference>
<keyword evidence="3 9" id="KW-0479">Metal-binding</keyword>
<evidence type="ECO:0000256" key="3">
    <source>
        <dbReference type="ARBA" id="ARBA00022723"/>
    </source>
</evidence>
<dbReference type="Pfam" id="PF24621">
    <property type="entry name" value="DHQS_C"/>
    <property type="match status" value="1"/>
</dbReference>
<keyword evidence="5 9" id="KW-0862">Zinc</keyword>
<feature type="binding site" evidence="9">
    <location>
        <begin position="155"/>
        <end position="158"/>
    </location>
    <ligand>
        <name>NAD(+)</name>
        <dbReference type="ChEBI" id="CHEBI:57540"/>
    </ligand>
</feature>
<evidence type="ECO:0000256" key="10">
    <source>
        <dbReference type="NCBIfam" id="TIGR01357"/>
    </source>
</evidence>
<dbReference type="GO" id="GO:0009073">
    <property type="term" value="P:aromatic amino acid family biosynthetic process"/>
    <property type="evidence" value="ECO:0007669"/>
    <property type="project" value="UniProtKB-KW"/>
</dbReference>
<evidence type="ECO:0000256" key="6">
    <source>
        <dbReference type="ARBA" id="ARBA00023027"/>
    </source>
</evidence>
<dbReference type="Gene3D" id="3.40.50.1970">
    <property type="match status" value="1"/>
</dbReference>
<feature type="binding site" evidence="9">
    <location>
        <position position="170"/>
    </location>
    <ligand>
        <name>Zn(2+)</name>
        <dbReference type="ChEBI" id="CHEBI:29105"/>
    </ligand>
</feature>
<comment type="cofactor">
    <cofactor evidence="1 9">
        <name>NAD(+)</name>
        <dbReference type="ChEBI" id="CHEBI:57540"/>
    </cofactor>
</comment>
<keyword evidence="9" id="KW-0028">Amino-acid biosynthesis</keyword>